<dbReference type="InterPro" id="IPR019888">
    <property type="entry name" value="Tscrpt_reg_AsnC-like"/>
</dbReference>
<dbReference type="RefSeq" id="WP_229572166.1">
    <property type="nucleotide sequence ID" value="NZ_AP025226.1"/>
</dbReference>
<dbReference type="Proteomes" id="UP001319921">
    <property type="component" value="Chromosome"/>
</dbReference>
<dbReference type="GO" id="GO:0005829">
    <property type="term" value="C:cytosol"/>
    <property type="evidence" value="ECO:0007669"/>
    <property type="project" value="TreeGrafter"/>
</dbReference>
<dbReference type="EMBL" id="AP025226">
    <property type="protein sequence ID" value="BDB98253.1"/>
    <property type="molecule type" value="Genomic_DNA"/>
</dbReference>
<dbReference type="SUPFAM" id="SSF46785">
    <property type="entry name" value="Winged helix' DNA-binding domain"/>
    <property type="match status" value="2"/>
</dbReference>
<dbReference type="InterPro" id="IPR000485">
    <property type="entry name" value="AsnC-type_HTH_dom"/>
</dbReference>
<reference evidence="5 6" key="1">
    <citation type="journal article" date="2022" name="Microbiol. Resour. Announc.">
        <title>Complete Genome Sequence of the Hyperthermophilic and Acidophilic Archaeon Saccharolobus caldissimus Strain HS-3T.</title>
        <authorList>
            <person name="Sakai H.D."/>
            <person name="Kurosawa N."/>
        </authorList>
    </citation>
    <scope>NUCLEOTIDE SEQUENCE [LARGE SCALE GENOMIC DNA]</scope>
    <source>
        <strain evidence="5 6">JCM32116</strain>
    </source>
</reference>
<dbReference type="PROSITE" id="PS50956">
    <property type="entry name" value="HTH_ASNC_2"/>
    <property type="match status" value="1"/>
</dbReference>
<evidence type="ECO:0000313" key="5">
    <source>
        <dbReference type="EMBL" id="BDB98253.1"/>
    </source>
</evidence>
<dbReference type="InterPro" id="IPR011991">
    <property type="entry name" value="ArsR-like_HTH"/>
</dbReference>
<evidence type="ECO:0000256" key="2">
    <source>
        <dbReference type="ARBA" id="ARBA00023125"/>
    </source>
</evidence>
<evidence type="ECO:0000313" key="6">
    <source>
        <dbReference type="Proteomes" id="UP001319921"/>
    </source>
</evidence>
<dbReference type="Pfam" id="PF13412">
    <property type="entry name" value="HTH_24"/>
    <property type="match status" value="2"/>
</dbReference>
<feature type="domain" description="HTH asnC-type" evidence="4">
    <location>
        <begin position="1"/>
        <end position="62"/>
    </location>
</feature>
<evidence type="ECO:0000256" key="3">
    <source>
        <dbReference type="ARBA" id="ARBA00023163"/>
    </source>
</evidence>
<name>A0AAQ4CR22_9CREN</name>
<dbReference type="PANTHER" id="PTHR30154">
    <property type="entry name" value="LEUCINE-RESPONSIVE REGULATORY PROTEIN"/>
    <property type="match status" value="1"/>
</dbReference>
<dbReference type="InterPro" id="IPR036390">
    <property type="entry name" value="WH_DNA-bd_sf"/>
</dbReference>
<dbReference type="InterPro" id="IPR036388">
    <property type="entry name" value="WH-like_DNA-bd_sf"/>
</dbReference>
<sequence>MDDLDKRLILQLFLNPRAGVRELSTRLKAPRTTIHYRFKRLIKKEVIKGFSLYVSPSLLGFSHAFIIYKGNYTLSNSVINFKCIEGFTISQIFYKDYLSLTEINPIRVFPVKEVIPYSPSKFDLSLIKELSKNPINIRELAFKLKRSVKSIRRHIDFLERNGIIKVLPIIDLGKIDLLFYAVLSEEPVSVPNEIWRISDNVKIAIASNLEEIKRNTESIKERSLITIKSEYHVNNWIDLVQINWT</sequence>
<protein>
    <submittedName>
        <fullName evidence="5">Winged helix-turn-helix domain-containing protein</fullName>
    </submittedName>
</protein>
<gene>
    <name evidence="5" type="ORF">SACC_12700</name>
</gene>
<proteinExistence type="predicted"/>
<evidence type="ECO:0000256" key="1">
    <source>
        <dbReference type="ARBA" id="ARBA00023015"/>
    </source>
</evidence>
<keyword evidence="1" id="KW-0805">Transcription regulation</keyword>
<organism evidence="5 6">
    <name type="scientific">Saccharolobus caldissimus</name>
    <dbReference type="NCBI Taxonomy" id="1702097"/>
    <lineage>
        <taxon>Archaea</taxon>
        <taxon>Thermoproteota</taxon>
        <taxon>Thermoprotei</taxon>
        <taxon>Sulfolobales</taxon>
        <taxon>Sulfolobaceae</taxon>
        <taxon>Saccharolobus</taxon>
    </lineage>
</organism>
<dbReference type="KEGG" id="scas:SACC_12700"/>
<dbReference type="CDD" id="cd00090">
    <property type="entry name" value="HTH_ARSR"/>
    <property type="match status" value="1"/>
</dbReference>
<keyword evidence="3" id="KW-0804">Transcription</keyword>
<accession>A0AAQ4CR22</accession>
<dbReference type="GeneID" id="68866009"/>
<dbReference type="PANTHER" id="PTHR30154:SF34">
    <property type="entry name" value="TRANSCRIPTIONAL REGULATOR AZLB"/>
    <property type="match status" value="1"/>
</dbReference>
<keyword evidence="2" id="KW-0238">DNA-binding</keyword>
<evidence type="ECO:0000259" key="4">
    <source>
        <dbReference type="PROSITE" id="PS50956"/>
    </source>
</evidence>
<dbReference type="AlphaFoldDB" id="A0AAQ4CR22"/>
<keyword evidence="6" id="KW-1185">Reference proteome</keyword>
<dbReference type="Gene3D" id="1.10.10.10">
    <property type="entry name" value="Winged helix-like DNA-binding domain superfamily/Winged helix DNA-binding domain"/>
    <property type="match status" value="2"/>
</dbReference>
<dbReference type="GO" id="GO:0043565">
    <property type="term" value="F:sequence-specific DNA binding"/>
    <property type="evidence" value="ECO:0007669"/>
    <property type="project" value="InterPro"/>
</dbReference>
<dbReference type="GO" id="GO:0043200">
    <property type="term" value="P:response to amino acid"/>
    <property type="evidence" value="ECO:0007669"/>
    <property type="project" value="TreeGrafter"/>
</dbReference>
<dbReference type="SMART" id="SM00344">
    <property type="entry name" value="HTH_ASNC"/>
    <property type="match status" value="1"/>
</dbReference>